<evidence type="ECO:0000313" key="1">
    <source>
        <dbReference type="EMBL" id="CAD8069376.1"/>
    </source>
</evidence>
<accession>A0A8S1LX59</accession>
<reference evidence="1" key="1">
    <citation type="submission" date="2021-01" db="EMBL/GenBank/DDBJ databases">
        <authorList>
            <consortium name="Genoscope - CEA"/>
            <person name="William W."/>
        </authorList>
    </citation>
    <scope>NUCLEOTIDE SEQUENCE</scope>
</reference>
<dbReference type="AlphaFoldDB" id="A0A8S1LX59"/>
<keyword evidence="2" id="KW-1185">Reference proteome</keyword>
<proteinExistence type="predicted"/>
<comment type="caution">
    <text evidence="1">The sequence shown here is derived from an EMBL/GenBank/DDBJ whole genome shotgun (WGS) entry which is preliminary data.</text>
</comment>
<evidence type="ECO:0000313" key="2">
    <source>
        <dbReference type="Proteomes" id="UP000692954"/>
    </source>
</evidence>
<dbReference type="OrthoDB" id="10528253at2759"/>
<dbReference type="Proteomes" id="UP000692954">
    <property type="component" value="Unassembled WGS sequence"/>
</dbReference>
<gene>
    <name evidence="1" type="ORF">PSON_ATCC_30995.1.T0250243</name>
</gene>
<dbReference type="EMBL" id="CAJJDN010000025">
    <property type="protein sequence ID" value="CAD8069376.1"/>
    <property type="molecule type" value="Genomic_DNA"/>
</dbReference>
<organism evidence="1 2">
    <name type="scientific">Paramecium sonneborni</name>
    <dbReference type="NCBI Taxonomy" id="65129"/>
    <lineage>
        <taxon>Eukaryota</taxon>
        <taxon>Sar</taxon>
        <taxon>Alveolata</taxon>
        <taxon>Ciliophora</taxon>
        <taxon>Intramacronucleata</taxon>
        <taxon>Oligohymenophorea</taxon>
        <taxon>Peniculida</taxon>
        <taxon>Parameciidae</taxon>
        <taxon>Paramecium</taxon>
    </lineage>
</organism>
<sequence>MSKNIQNQLIFNGKHKMHNFIKKETSDSHKKANIFIIKQTLEEKLKQEIINIMKSICDLQSQLYYSIYVIKDQKFNDQNNNSNSQIQSYAYTSDLYKNTSDLFKDSLINIELSKIIDIDVNFLQKLKQFQAYKRNQLLKFAQEIAKRNWFKWFDQILNPENQELRYQIFSLYQVLKNILNQGYQCVIQIYQNFNPGYNLLMHTSSIIQSIFCQEYEQNKILDFPRFIYINLTGKESKENLQFWREFNYYYQRHCLYFSIYWIQTQQNMDQIKRELNPSVIQTIIPYFSVENVKISKFEMKILFNQFIKNKLIQFRPIVIYVDISNTQYFQIQEKALQILVGKLRKYAKVVIHIKFDKDTQQLEQASLSYLRILNACLFGIQRIKTIAKKDSYKVIDQQQNKNYNNFFEQKLFGIQKSMHLINFFRAQQHLMNKKKNQQGQLFEDLYFVIMQENQQNIIIKPKNHQKNSIHFQQVYISYTYKIIILLDFLNQNFYYYSGQDFSTSDTDYTFNEFEGKIPLRYDGKLRNGQIIIYGKKILFVYPITTQGEKSIQEDVILIYCLQKNRWDRLERNQLEQIQNNDQYFDNNENTERYIQELRQQLIVGQTVCQIQHQQDNFFQVFALFGGEIINSFQPMNLIEYIFVDFENKLQFYSQFIKRHNNPFFGSIKPSPNSLVLPINTNSLLFQNIEAAYLILRPWNQTKTNYYDAMLNPQNINNVQILFQYCYKKKNQQNNRNQQDCKNVFFDIDYQVSQNSKYLLNILEVINSDMNWIQINQNNEKNQDDEIQWEWRVIYTRYCRIKNLQYLLNKKEPNIINSNTVKNYRSQFREAGTKLISFEFIIRLKYSNKQQQPTEEINNSYNQSIHQSEINLNKSQLRQVPFLHFSSKDWTLQTEIVWDYNIN</sequence>
<name>A0A8S1LX59_9CILI</name>
<protein>
    <submittedName>
        <fullName evidence="1">Uncharacterized protein</fullName>
    </submittedName>
</protein>